<feature type="site" description="Important for autoinhibition of adenylyltransferase activity" evidence="1">
    <location>
        <position position="31"/>
    </location>
</feature>
<dbReference type="PANTHER" id="PTHR13504">
    <property type="entry name" value="FIDO DOMAIN-CONTAINING PROTEIN DDB_G0283145"/>
    <property type="match status" value="1"/>
</dbReference>
<name>A0A9D1ILZ0_9FIRM</name>
<sequence length="218" mass="25122">MQDRFHLTKEQNLFLAKKVLVSNIYNSARLEGINTTYPDTKTILEGVNVPTLKLDEINCILNLRDAWNYTLTNIDAEINLDFICKVNSFVSRNESLEWGVLRNGKVGINGVDYIPDIPNEKDIASDIENILKEDNTTLKSIDLMLYLMRSQIFWDGNKRTSMIVANKILIQNGCGIITVKEEYIKEFNTLLTEYYNTGNKDKITKFLYDKCIYGLELE</sequence>
<dbReference type="PANTHER" id="PTHR13504:SF38">
    <property type="entry name" value="FIDO DOMAIN-CONTAINING PROTEIN"/>
    <property type="match status" value="1"/>
</dbReference>
<gene>
    <name evidence="3" type="ORF">IAB68_00600</name>
</gene>
<comment type="caution">
    <text evidence="3">The sequence shown here is derived from an EMBL/GenBank/DDBJ whole genome shotgun (WGS) entry which is preliminary data.</text>
</comment>
<feature type="domain" description="Fido" evidence="2">
    <location>
        <begin position="78"/>
        <end position="209"/>
    </location>
</feature>
<protein>
    <submittedName>
        <fullName evidence="3">Fic family protein</fullName>
    </submittedName>
</protein>
<reference evidence="3" key="2">
    <citation type="journal article" date="2021" name="PeerJ">
        <title>Extensive microbial diversity within the chicken gut microbiome revealed by metagenomics and culture.</title>
        <authorList>
            <person name="Gilroy R."/>
            <person name="Ravi A."/>
            <person name="Getino M."/>
            <person name="Pursley I."/>
            <person name="Horton D.L."/>
            <person name="Alikhan N.F."/>
            <person name="Baker D."/>
            <person name="Gharbi K."/>
            <person name="Hall N."/>
            <person name="Watson M."/>
            <person name="Adriaenssens E.M."/>
            <person name="Foster-Nyarko E."/>
            <person name="Jarju S."/>
            <person name="Secka A."/>
            <person name="Antonio M."/>
            <person name="Oren A."/>
            <person name="Chaudhuri R.R."/>
            <person name="La Ragione R."/>
            <person name="Hildebrand F."/>
            <person name="Pallen M.J."/>
        </authorList>
    </citation>
    <scope>NUCLEOTIDE SEQUENCE</scope>
    <source>
        <strain evidence="3">CHK193-30670</strain>
    </source>
</reference>
<dbReference type="Proteomes" id="UP000824074">
    <property type="component" value="Unassembled WGS sequence"/>
</dbReference>
<evidence type="ECO:0000259" key="2">
    <source>
        <dbReference type="PROSITE" id="PS51459"/>
    </source>
</evidence>
<dbReference type="EMBL" id="DVMT01000009">
    <property type="protein sequence ID" value="HIU39788.1"/>
    <property type="molecule type" value="Genomic_DNA"/>
</dbReference>
<evidence type="ECO:0000256" key="1">
    <source>
        <dbReference type="PIRSR" id="PIRSR640198-3"/>
    </source>
</evidence>
<proteinExistence type="predicted"/>
<accession>A0A9D1ILZ0</accession>
<dbReference type="InterPro" id="IPR040198">
    <property type="entry name" value="Fido_containing"/>
</dbReference>
<dbReference type="SUPFAM" id="SSF140931">
    <property type="entry name" value="Fic-like"/>
    <property type="match status" value="1"/>
</dbReference>
<dbReference type="Gene3D" id="1.10.3290.10">
    <property type="entry name" value="Fido-like domain"/>
    <property type="match status" value="1"/>
</dbReference>
<dbReference type="AlphaFoldDB" id="A0A9D1ILZ0"/>
<dbReference type="InterPro" id="IPR036597">
    <property type="entry name" value="Fido-like_dom_sf"/>
</dbReference>
<reference evidence="3" key="1">
    <citation type="submission" date="2020-10" db="EMBL/GenBank/DDBJ databases">
        <authorList>
            <person name="Gilroy R."/>
        </authorList>
    </citation>
    <scope>NUCLEOTIDE SEQUENCE</scope>
    <source>
        <strain evidence="3">CHK193-30670</strain>
    </source>
</reference>
<organism evidence="3 4">
    <name type="scientific">Candidatus Aphodocola excrementigallinarum</name>
    <dbReference type="NCBI Taxonomy" id="2840670"/>
    <lineage>
        <taxon>Bacteria</taxon>
        <taxon>Bacillati</taxon>
        <taxon>Bacillota</taxon>
        <taxon>Bacilli</taxon>
        <taxon>Candidatus Aphodocola</taxon>
    </lineage>
</organism>
<dbReference type="InterPro" id="IPR003812">
    <property type="entry name" value="Fido"/>
</dbReference>
<evidence type="ECO:0000313" key="4">
    <source>
        <dbReference type="Proteomes" id="UP000824074"/>
    </source>
</evidence>
<dbReference type="PROSITE" id="PS51459">
    <property type="entry name" value="FIDO"/>
    <property type="match status" value="1"/>
</dbReference>
<evidence type="ECO:0000313" key="3">
    <source>
        <dbReference type="EMBL" id="HIU39788.1"/>
    </source>
</evidence>
<dbReference type="Pfam" id="PF02661">
    <property type="entry name" value="Fic"/>
    <property type="match status" value="1"/>
</dbReference>